<dbReference type="PANTHER" id="PTHR21666">
    <property type="entry name" value="PEPTIDASE-RELATED"/>
    <property type="match status" value="1"/>
</dbReference>
<organism evidence="3 4">
    <name type="scientific">Aurantibacter aestuarii</name>
    <dbReference type="NCBI Taxonomy" id="1266046"/>
    <lineage>
        <taxon>Bacteria</taxon>
        <taxon>Pseudomonadati</taxon>
        <taxon>Bacteroidota</taxon>
        <taxon>Flavobacteriia</taxon>
        <taxon>Flavobacteriales</taxon>
        <taxon>Flavobacteriaceae</taxon>
        <taxon>Aurantibacter</taxon>
    </lineage>
</organism>
<dbReference type="GO" id="GO:0004222">
    <property type="term" value="F:metalloendopeptidase activity"/>
    <property type="evidence" value="ECO:0007669"/>
    <property type="project" value="TreeGrafter"/>
</dbReference>
<evidence type="ECO:0000259" key="2">
    <source>
        <dbReference type="Pfam" id="PF01551"/>
    </source>
</evidence>
<comment type="caution">
    <text evidence="3">The sequence shown here is derived from an EMBL/GenBank/DDBJ whole genome shotgun (WGS) entry which is preliminary data.</text>
</comment>
<dbReference type="AlphaFoldDB" id="A0A2T1N9U4"/>
<dbReference type="CDD" id="cd12797">
    <property type="entry name" value="M23_peptidase"/>
    <property type="match status" value="1"/>
</dbReference>
<reference evidence="3 4" key="1">
    <citation type="submission" date="2018-03" db="EMBL/GenBank/DDBJ databases">
        <title>Mesoflavibacter sp. HG37 and Mesoflavibacter sp. HG96 sp.nov., two marine bacteria isolated from seawater of Western Pacific Ocean.</title>
        <authorList>
            <person name="Cheng H."/>
            <person name="Wu Y.-H."/>
            <person name="Guo L.-L."/>
            <person name="Xu X.-W."/>
        </authorList>
    </citation>
    <scope>NUCLEOTIDE SEQUENCE [LARGE SCALE GENOMIC DNA]</scope>
    <source>
        <strain evidence="3 4">KCTC 32269</strain>
    </source>
</reference>
<dbReference type="Proteomes" id="UP000238426">
    <property type="component" value="Unassembled WGS sequence"/>
</dbReference>
<name>A0A2T1N9U4_9FLAO</name>
<dbReference type="SUPFAM" id="SSF51261">
    <property type="entry name" value="Duplicated hybrid motif"/>
    <property type="match status" value="1"/>
</dbReference>
<dbReference type="InterPro" id="IPR016047">
    <property type="entry name" value="M23ase_b-sheet_dom"/>
</dbReference>
<evidence type="ECO:0000313" key="4">
    <source>
        <dbReference type="Proteomes" id="UP000238426"/>
    </source>
</evidence>
<dbReference type="OrthoDB" id="9801052at2"/>
<dbReference type="Gene3D" id="2.70.70.10">
    <property type="entry name" value="Glucose Permease (Domain IIA)"/>
    <property type="match status" value="1"/>
</dbReference>
<feature type="domain" description="M23ase beta-sheet core" evidence="2">
    <location>
        <begin position="96"/>
        <end position="194"/>
    </location>
</feature>
<sequence length="228" mass="25792">MSTIFSSSAKEFQNPVKVIDASISIDQYVPIDLSIANTDLKHFNIEDSSEWEIYINHFLKERHKKVAYGGYLERRALYDRSTYFNTEDKSKQRCVHLGLDLWVKAGTSVLAAFDGKVHSFKNNTNFGDYGPTIILEHELNNETFYTLYGHLSLNSISSLKVGKTFKKQEPIAVLGDASINGDYAPHLHFQLIKDLQGNFGDYPGVSSLENLDFYKKNCPDPKLILGLS</sequence>
<dbReference type="PANTHER" id="PTHR21666:SF289">
    <property type="entry name" value="L-ALA--D-GLU ENDOPEPTIDASE"/>
    <property type="match status" value="1"/>
</dbReference>
<protein>
    <submittedName>
        <fullName evidence="3">Peptidase M23</fullName>
    </submittedName>
</protein>
<dbReference type="Pfam" id="PF01551">
    <property type="entry name" value="Peptidase_M23"/>
    <property type="match status" value="1"/>
</dbReference>
<accession>A0A2T1N9U4</accession>
<evidence type="ECO:0000313" key="3">
    <source>
        <dbReference type="EMBL" id="PSG88603.1"/>
    </source>
</evidence>
<dbReference type="InterPro" id="IPR050570">
    <property type="entry name" value="Cell_wall_metabolism_enzyme"/>
</dbReference>
<gene>
    <name evidence="3" type="ORF">C7H52_09935</name>
</gene>
<dbReference type="RefSeq" id="WP_106463743.1">
    <property type="nucleotide sequence ID" value="NZ_PXOQ01000009.1"/>
</dbReference>
<keyword evidence="4" id="KW-1185">Reference proteome</keyword>
<proteinExistence type="predicted"/>
<dbReference type="EMBL" id="PXOQ01000009">
    <property type="protein sequence ID" value="PSG88603.1"/>
    <property type="molecule type" value="Genomic_DNA"/>
</dbReference>
<keyword evidence="1" id="KW-0732">Signal</keyword>
<evidence type="ECO:0000256" key="1">
    <source>
        <dbReference type="ARBA" id="ARBA00022729"/>
    </source>
</evidence>
<dbReference type="InterPro" id="IPR011055">
    <property type="entry name" value="Dup_hybrid_motif"/>
</dbReference>